<evidence type="ECO:0000313" key="1">
    <source>
        <dbReference type="EMBL" id="WMV58439.1"/>
    </source>
</evidence>
<name>A0AAF0V7A8_SOLVR</name>
<evidence type="ECO:0008006" key="3">
    <source>
        <dbReference type="Google" id="ProtNLM"/>
    </source>
</evidence>
<protein>
    <recommendedName>
        <fullName evidence="3">Gag-pol polyprotein</fullName>
    </recommendedName>
</protein>
<reference evidence="1" key="1">
    <citation type="submission" date="2023-08" db="EMBL/GenBank/DDBJ databases">
        <title>A de novo genome assembly of Solanum verrucosum Schlechtendal, a Mexican diploid species geographically isolated from the other diploid A-genome species in potato relatives.</title>
        <authorList>
            <person name="Hosaka K."/>
        </authorList>
    </citation>
    <scope>NUCLEOTIDE SEQUENCE</scope>
    <source>
        <tissue evidence="1">Young leaves</tissue>
    </source>
</reference>
<dbReference type="EMBL" id="CP133623">
    <property type="protein sequence ID" value="WMV58439.1"/>
    <property type="molecule type" value="Genomic_DNA"/>
</dbReference>
<organism evidence="1 2">
    <name type="scientific">Solanum verrucosum</name>
    <dbReference type="NCBI Taxonomy" id="315347"/>
    <lineage>
        <taxon>Eukaryota</taxon>
        <taxon>Viridiplantae</taxon>
        <taxon>Streptophyta</taxon>
        <taxon>Embryophyta</taxon>
        <taxon>Tracheophyta</taxon>
        <taxon>Spermatophyta</taxon>
        <taxon>Magnoliopsida</taxon>
        <taxon>eudicotyledons</taxon>
        <taxon>Gunneridae</taxon>
        <taxon>Pentapetalae</taxon>
        <taxon>asterids</taxon>
        <taxon>lamiids</taxon>
        <taxon>Solanales</taxon>
        <taxon>Solanaceae</taxon>
        <taxon>Solanoideae</taxon>
        <taxon>Solaneae</taxon>
        <taxon>Solanum</taxon>
    </lineage>
</organism>
<dbReference type="Proteomes" id="UP001234989">
    <property type="component" value="Chromosome 12"/>
</dbReference>
<proteinExistence type="predicted"/>
<dbReference type="AlphaFoldDB" id="A0AAF0V7A8"/>
<sequence>MIGDPRLVDGVVGQDPKSWVADHHPWRTSMARGSGSRGACMRPLRGQVRHVTSRVHPWVMTLSQAKGSLGANNGSRVPVASRVRNVDPQNQGIPNAPEVQPQGKGTNVEFRDAIRMLSQAVTNQVGQQRGNRQDMADISRICEFLRMNPLDFIGSSVTKDP</sequence>
<evidence type="ECO:0000313" key="2">
    <source>
        <dbReference type="Proteomes" id="UP001234989"/>
    </source>
</evidence>
<keyword evidence="2" id="KW-1185">Reference proteome</keyword>
<accession>A0AAF0V7A8</accession>
<gene>
    <name evidence="1" type="ORF">MTR67_051824</name>
</gene>